<dbReference type="AlphaFoldDB" id="A0A8H3LG36"/>
<dbReference type="SMART" id="SM00584">
    <property type="entry name" value="TLDc"/>
    <property type="match status" value="1"/>
</dbReference>
<dbReference type="OrthoDB" id="6359816at2759"/>
<feature type="domain" description="BTB" evidence="1">
    <location>
        <begin position="23"/>
        <end position="96"/>
    </location>
</feature>
<protein>
    <submittedName>
        <fullName evidence="3">BTB/POZ domain-containing protein</fullName>
    </submittedName>
</protein>
<name>A0A8H3LG36_9GLOM</name>
<evidence type="ECO:0000313" key="4">
    <source>
        <dbReference type="Proteomes" id="UP000615446"/>
    </source>
</evidence>
<dbReference type="Pfam" id="PF07534">
    <property type="entry name" value="TLD"/>
    <property type="match status" value="1"/>
</dbReference>
<evidence type="ECO:0000259" key="1">
    <source>
        <dbReference type="PROSITE" id="PS50097"/>
    </source>
</evidence>
<evidence type="ECO:0000259" key="2">
    <source>
        <dbReference type="PROSITE" id="PS51886"/>
    </source>
</evidence>
<dbReference type="InterPro" id="IPR000210">
    <property type="entry name" value="BTB/POZ_dom"/>
</dbReference>
<dbReference type="PROSITE" id="PS51886">
    <property type="entry name" value="TLDC"/>
    <property type="match status" value="1"/>
</dbReference>
<proteinExistence type="predicted"/>
<dbReference type="Pfam" id="PF07707">
    <property type="entry name" value="BACK"/>
    <property type="match status" value="2"/>
</dbReference>
<evidence type="ECO:0000313" key="3">
    <source>
        <dbReference type="EMBL" id="GES85050.1"/>
    </source>
</evidence>
<gene>
    <name evidence="3" type="ORF">RCL2_001214100</name>
</gene>
<dbReference type="Gene3D" id="3.30.710.10">
    <property type="entry name" value="Potassium Channel Kv1.1, Chain A"/>
    <property type="match status" value="2"/>
</dbReference>
<dbReference type="EMBL" id="BLAL01000087">
    <property type="protein sequence ID" value="GES85050.1"/>
    <property type="molecule type" value="Genomic_DNA"/>
</dbReference>
<reference evidence="3" key="1">
    <citation type="submission" date="2019-10" db="EMBL/GenBank/DDBJ databases">
        <title>Conservation and host-specific expression of non-tandemly repeated heterogenous ribosome RNA gene in arbuscular mycorrhizal fungi.</title>
        <authorList>
            <person name="Maeda T."/>
            <person name="Kobayashi Y."/>
            <person name="Nakagawa T."/>
            <person name="Ezawa T."/>
            <person name="Yamaguchi K."/>
            <person name="Bino T."/>
            <person name="Nishimoto Y."/>
            <person name="Shigenobu S."/>
            <person name="Kawaguchi M."/>
        </authorList>
    </citation>
    <scope>NUCLEOTIDE SEQUENCE</scope>
    <source>
        <strain evidence="3">HR1</strain>
    </source>
</reference>
<accession>A0A8H3LG36</accession>
<dbReference type="Pfam" id="PF00651">
    <property type="entry name" value="BTB"/>
    <property type="match status" value="2"/>
</dbReference>
<comment type="caution">
    <text evidence="3">The sequence shown here is derived from an EMBL/GenBank/DDBJ whole genome shotgun (WGS) entry which is preliminary data.</text>
</comment>
<dbReference type="CDD" id="cd18186">
    <property type="entry name" value="BTB_POZ_ZBTB_KLHL-like"/>
    <property type="match status" value="2"/>
</dbReference>
<dbReference type="SMART" id="SM00225">
    <property type="entry name" value="BTB"/>
    <property type="match status" value="2"/>
</dbReference>
<dbReference type="PROSITE" id="PS50097">
    <property type="entry name" value="BTB"/>
    <property type="match status" value="2"/>
</dbReference>
<dbReference type="Gene3D" id="1.25.40.420">
    <property type="match status" value="2"/>
</dbReference>
<dbReference type="InterPro" id="IPR011333">
    <property type="entry name" value="SKP1/BTB/POZ_sf"/>
</dbReference>
<sequence length="960" mass="112280">MSFEYSQELANDFEKLFEGDEECNVIIYAGENKSEEEIHAHSNILRTRSQYFRTILSNKTTKKKDEKFVVCFPNIQPQFFRMILRFIYCGKIDLAKLQGTDILKLLTAADELKIQRLLICVQEYLIKYRHEFLRQFSPEILEATFLHDSFTDLWDYCLEEICAEPDTLFKSDKFTNLKEPLLELLLRRDDLSMNEIDIWNNLIRWCFSQHPSIEQDIDKWSEEEIVIMKKTIHKFIPLIRFYHIPSTDFIANVYPFKEIIPKDLINDILVFHAAPDEHLNVDIQRPRKPKFVYDSSIVDNNHFAIFSSWIEKRNQFHYSVKVGGYNPLFWVSNNTFRPSCDSFIFSFASKDNLKSAKAGYSNGDEYSIGCYLDYGPLFGGGNDLGFYNNKWYRNKSYSYPDVGIPLSRFKTDDFEVFQVESRFGSVILLHASENSALDHMRLTSRVLDEQQRRKPNISVYLLNLPAISLNTTGRRLILRGLLFPQALYVLNTFELANDFENLLETDEGYDVIIYVGNDKNVKEIHAFSNILRIRSQYFRTAFSNKLTKKKDGKFIFNFPNISPQFFEVILRFIYCGKIDLEKLQGSDILNLLTAVNELKIQRLLICIQEYLIKHQHEFLQQNPLKILETSYQNKAFTNLLNYCLENICTKPDNLFKSGKFVNLKAPLLELLLKRDDLSLEEIDIWNNLIKWCFSQNPSIQQDVNKWNKEEIITMERTIHKFIPLIRFNHISSADFITKVYPFKKIMPKDLVSNMLLFRMAPDEQLNVDIHSPRKQTLSSIIFNNHFAIFSSWIEIKNDSYYDVKNIPYDFHLLYRASRDGNTVAAFHDKCDNKGATMVIVKVSNSNQIVGGYSPISWNSNNTWKSTYNSFLFSFANKNNLQSAKVGYSNGDKYSVGNFTSYGPLFGGGNDLGFDNKKWCRYKSESYPDIGIPDDFKADDYEVFQVVKKKNMFRKRPLARI</sequence>
<dbReference type="InterPro" id="IPR006571">
    <property type="entry name" value="TLDc_dom"/>
</dbReference>
<dbReference type="PANTHER" id="PTHR24410">
    <property type="entry name" value="HL07962P-RELATED"/>
    <property type="match status" value="1"/>
</dbReference>
<dbReference type="Proteomes" id="UP000615446">
    <property type="component" value="Unassembled WGS sequence"/>
</dbReference>
<organism evidence="3 4">
    <name type="scientific">Rhizophagus clarus</name>
    <dbReference type="NCBI Taxonomy" id="94130"/>
    <lineage>
        <taxon>Eukaryota</taxon>
        <taxon>Fungi</taxon>
        <taxon>Fungi incertae sedis</taxon>
        <taxon>Mucoromycota</taxon>
        <taxon>Glomeromycotina</taxon>
        <taxon>Glomeromycetes</taxon>
        <taxon>Glomerales</taxon>
        <taxon>Glomeraceae</taxon>
        <taxon>Rhizophagus</taxon>
    </lineage>
</organism>
<dbReference type="InterPro" id="IPR051481">
    <property type="entry name" value="BTB-POZ/Galectin-3-binding"/>
</dbReference>
<feature type="domain" description="BTB" evidence="1">
    <location>
        <begin position="509"/>
        <end position="582"/>
    </location>
</feature>
<dbReference type="InterPro" id="IPR011705">
    <property type="entry name" value="BACK"/>
</dbReference>
<dbReference type="PANTHER" id="PTHR24410:SF23">
    <property type="entry name" value="BTB DOMAIN-CONTAINING PROTEIN-RELATED"/>
    <property type="match status" value="1"/>
</dbReference>
<feature type="domain" description="TLDc" evidence="2">
    <location>
        <begin position="779"/>
        <end position="946"/>
    </location>
</feature>
<dbReference type="SUPFAM" id="SSF54695">
    <property type="entry name" value="POZ domain"/>
    <property type="match status" value="2"/>
</dbReference>